<dbReference type="InterPro" id="IPR009045">
    <property type="entry name" value="Zn_M74/Hedgehog-like"/>
</dbReference>
<protein>
    <submittedName>
        <fullName evidence="2">D-alanyl-D-alanine carboxypeptidase-related protein</fullName>
    </submittedName>
</protein>
<sequence>MLKSMATYGLNSSHLVEHQGHKLERRTRDAFIEMARAADCYGVTLQLCSGHRDFKRQVKIWNSKASGKRPVLDLKSRAVSLKGKSADEIIDLILLWSALPGASRHHWGTDIDVFDATGIKQEDLKLVTAEYSRGGPCANLHLWLLEHAAEFGFYFPFQQGLSGVSPEPWHLSYYPVSNGILSNFDIEALKQTLIDSNIIFKAEILSRLPALTQEYVFKVAPPPE</sequence>
<dbReference type="GO" id="GO:0004180">
    <property type="term" value="F:carboxypeptidase activity"/>
    <property type="evidence" value="ECO:0007669"/>
    <property type="project" value="UniProtKB-KW"/>
</dbReference>
<dbReference type="Proteomes" id="UP000250123">
    <property type="component" value="Chromosome SHEWBE"/>
</dbReference>
<gene>
    <name evidence="2" type="ORF">SHEWBE_2912</name>
</gene>
<dbReference type="Pfam" id="PF02557">
    <property type="entry name" value="VanY"/>
    <property type="match status" value="1"/>
</dbReference>
<dbReference type="InterPro" id="IPR003709">
    <property type="entry name" value="VanY-like_core_dom"/>
</dbReference>
<dbReference type="AlphaFoldDB" id="A0A330M4K5"/>
<dbReference type="InterPro" id="IPR052179">
    <property type="entry name" value="DD-CPase-like"/>
</dbReference>
<evidence type="ECO:0000313" key="3">
    <source>
        <dbReference type="Proteomes" id="UP000250123"/>
    </source>
</evidence>
<dbReference type="PANTHER" id="PTHR34385">
    <property type="entry name" value="D-ALANYL-D-ALANINE CARBOXYPEPTIDASE"/>
    <property type="match status" value="1"/>
</dbReference>
<dbReference type="EMBL" id="LS483452">
    <property type="protein sequence ID" value="SQH76875.1"/>
    <property type="molecule type" value="Genomic_DNA"/>
</dbReference>
<dbReference type="PANTHER" id="PTHR34385:SF1">
    <property type="entry name" value="PEPTIDOGLYCAN L-ALANYL-D-GLUTAMATE ENDOPEPTIDASE CWLK"/>
    <property type="match status" value="1"/>
</dbReference>
<dbReference type="Gene3D" id="3.30.1380.10">
    <property type="match status" value="1"/>
</dbReference>
<proteinExistence type="predicted"/>
<dbReference type="CDD" id="cd14847">
    <property type="entry name" value="DD-carboxypeptidase_like"/>
    <property type="match status" value="1"/>
</dbReference>
<keyword evidence="2" id="KW-0378">Hydrolase</keyword>
<organism evidence="2 3">
    <name type="scientific">Shewanella benthica</name>
    <dbReference type="NCBI Taxonomy" id="43661"/>
    <lineage>
        <taxon>Bacteria</taxon>
        <taxon>Pseudomonadati</taxon>
        <taxon>Pseudomonadota</taxon>
        <taxon>Gammaproteobacteria</taxon>
        <taxon>Alteromonadales</taxon>
        <taxon>Shewanellaceae</taxon>
        <taxon>Shewanella</taxon>
    </lineage>
</organism>
<evidence type="ECO:0000313" key="2">
    <source>
        <dbReference type="EMBL" id="SQH76875.1"/>
    </source>
</evidence>
<dbReference type="GO" id="GO:0006508">
    <property type="term" value="P:proteolysis"/>
    <property type="evidence" value="ECO:0007669"/>
    <property type="project" value="InterPro"/>
</dbReference>
<feature type="domain" description="D-alanyl-D-alanine carboxypeptidase-like core" evidence="1">
    <location>
        <begin position="21"/>
        <end position="175"/>
    </location>
</feature>
<evidence type="ECO:0000259" key="1">
    <source>
        <dbReference type="Pfam" id="PF02557"/>
    </source>
</evidence>
<keyword evidence="2" id="KW-0121">Carboxypeptidase</keyword>
<reference evidence="3" key="1">
    <citation type="submission" date="2018-06" db="EMBL/GenBank/DDBJ databases">
        <authorList>
            <person name="Cea G.-C."/>
            <person name="William W."/>
        </authorList>
    </citation>
    <scope>NUCLEOTIDE SEQUENCE [LARGE SCALE GENOMIC DNA]</scope>
    <source>
        <strain evidence="3">DB21MT-2</strain>
    </source>
</reference>
<keyword evidence="2" id="KW-0645">Protease</keyword>
<accession>A0A330M4K5</accession>
<name>A0A330M4K5_9GAMM</name>
<dbReference type="SUPFAM" id="SSF55166">
    <property type="entry name" value="Hedgehog/DD-peptidase"/>
    <property type="match status" value="1"/>
</dbReference>
<dbReference type="KEGG" id="sbk:SHEWBE_2912"/>